<dbReference type="EMBL" id="CP002213">
    <property type="protein sequence ID" value="AKA44256.1"/>
    <property type="molecule type" value="Genomic_DNA"/>
</dbReference>
<name>A0A0D5ZCF7_PAEPS</name>
<keyword evidence="2" id="KW-0673">Quorum sensing</keyword>
<dbReference type="GO" id="GO:0008233">
    <property type="term" value="F:peptidase activity"/>
    <property type="evidence" value="ECO:0007669"/>
    <property type="project" value="UniProtKB-KW"/>
</dbReference>
<dbReference type="AlphaFoldDB" id="A0A0D5ZCF7"/>
<evidence type="ECO:0000256" key="6">
    <source>
        <dbReference type="ARBA" id="ARBA00022989"/>
    </source>
</evidence>
<protein>
    <recommendedName>
        <fullName evidence="11">Accessory gene regulator B</fullName>
    </recommendedName>
</protein>
<evidence type="ECO:0000313" key="10">
    <source>
        <dbReference type="Proteomes" id="UP000006868"/>
    </source>
</evidence>
<dbReference type="InterPro" id="IPR006741">
    <property type="entry name" value="AgrB"/>
</dbReference>
<evidence type="ECO:0008006" key="11">
    <source>
        <dbReference type="Google" id="ProtNLM"/>
    </source>
</evidence>
<feature type="transmembrane region" description="Helical" evidence="8">
    <location>
        <begin position="79"/>
        <end position="97"/>
    </location>
</feature>
<feature type="transmembrane region" description="Helical" evidence="8">
    <location>
        <begin position="38"/>
        <end position="67"/>
    </location>
</feature>
<dbReference type="GO" id="GO:0009372">
    <property type="term" value="P:quorum sensing"/>
    <property type="evidence" value="ECO:0007669"/>
    <property type="project" value="UniProtKB-KW"/>
</dbReference>
<evidence type="ECO:0000313" key="9">
    <source>
        <dbReference type="EMBL" id="AKA44256.1"/>
    </source>
</evidence>
<evidence type="ECO:0000256" key="7">
    <source>
        <dbReference type="ARBA" id="ARBA00023136"/>
    </source>
</evidence>
<keyword evidence="5" id="KW-0378">Hydrolase</keyword>
<evidence type="ECO:0000256" key="1">
    <source>
        <dbReference type="ARBA" id="ARBA00022475"/>
    </source>
</evidence>
<proteinExistence type="predicted"/>
<organism evidence="9 10">
    <name type="scientific">Paenibacillus polymyxa (strain SC2)</name>
    <name type="common">Bacillus polymyxa</name>
    <dbReference type="NCBI Taxonomy" id="886882"/>
    <lineage>
        <taxon>Bacteria</taxon>
        <taxon>Bacillati</taxon>
        <taxon>Bacillota</taxon>
        <taxon>Bacilli</taxon>
        <taxon>Bacillales</taxon>
        <taxon>Paenibacillaceae</taxon>
        <taxon>Paenibacillus</taxon>
    </lineage>
</organism>
<evidence type="ECO:0000256" key="4">
    <source>
        <dbReference type="ARBA" id="ARBA00022692"/>
    </source>
</evidence>
<evidence type="ECO:0000256" key="8">
    <source>
        <dbReference type="SAM" id="Phobius"/>
    </source>
</evidence>
<dbReference type="RefSeq" id="WP_043885981.1">
    <property type="nucleotide sequence ID" value="NC_014622.2"/>
</dbReference>
<accession>A0A0D5ZCF7</accession>
<evidence type="ECO:0000256" key="3">
    <source>
        <dbReference type="ARBA" id="ARBA00022670"/>
    </source>
</evidence>
<dbReference type="SMART" id="SM00793">
    <property type="entry name" value="AgrB"/>
    <property type="match status" value="1"/>
</dbReference>
<evidence type="ECO:0000256" key="5">
    <source>
        <dbReference type="ARBA" id="ARBA00022801"/>
    </source>
</evidence>
<keyword evidence="1" id="KW-1003">Cell membrane</keyword>
<feature type="transmembrane region" description="Helical" evidence="8">
    <location>
        <begin position="137"/>
        <end position="165"/>
    </location>
</feature>
<keyword evidence="6 8" id="KW-1133">Transmembrane helix</keyword>
<dbReference type="OrthoDB" id="2666767at2"/>
<reference evidence="9 10" key="1">
    <citation type="journal article" date="2011" name="J. Bacteriol.">
        <title>Complete genome sequence of Paenibacillus polymyxa SC2, a strain of plant growth-promoting Rhizobacterium with broad-spectrum antimicrobial activity.</title>
        <authorList>
            <person name="Ma M."/>
            <person name="Wang C."/>
            <person name="Ding Y."/>
            <person name="Li L."/>
            <person name="Shen D."/>
            <person name="Jiang X."/>
            <person name="Guan D."/>
            <person name="Cao F."/>
            <person name="Chen H."/>
            <person name="Feng R."/>
            <person name="Wang X."/>
            <person name="Ge Y."/>
            <person name="Yao L."/>
            <person name="Bing X."/>
            <person name="Yang X."/>
            <person name="Li J."/>
            <person name="Du B."/>
        </authorList>
    </citation>
    <scope>NUCLEOTIDE SEQUENCE [LARGE SCALE GENOMIC DNA]</scope>
    <source>
        <strain evidence="9 10">SC2</strain>
    </source>
</reference>
<feature type="transmembrane region" description="Helical" evidence="8">
    <location>
        <begin position="103"/>
        <end position="125"/>
    </location>
</feature>
<keyword evidence="7 8" id="KW-0472">Membrane</keyword>
<dbReference type="HOGENOM" id="CLU_119880_0_0_9"/>
<gene>
    <name evidence="9" type="ORF">PPSC2_13390</name>
</gene>
<dbReference type="GO" id="GO:0006508">
    <property type="term" value="P:proteolysis"/>
    <property type="evidence" value="ECO:0007669"/>
    <property type="project" value="UniProtKB-KW"/>
</dbReference>
<evidence type="ECO:0000256" key="2">
    <source>
        <dbReference type="ARBA" id="ARBA00022654"/>
    </source>
</evidence>
<sequence length="182" mass="20563">MLETLSRHIASEIKKADPDGPTSVEVMEYAIGIKITEISAVLMVAVIAWITGHFWGALLALATIMFVRRFSGGVHFSNLTLCVCFTTAICVTIPFVSLGLSTILIINACSLLVFVVYAPNHFIYINKTKYHKYYKTICILVCILNFFVQSHIICLSIVIQAFSILPLWKGGERKWIRNWREF</sequence>
<keyword evidence="3" id="KW-0645">Protease</keyword>
<keyword evidence="4 8" id="KW-0812">Transmembrane</keyword>
<dbReference type="Proteomes" id="UP000006868">
    <property type="component" value="Chromosome"/>
</dbReference>
<dbReference type="KEGG" id="ppm:PPSC2_13390"/>
<dbReference type="Pfam" id="PF04647">
    <property type="entry name" value="AgrB"/>
    <property type="match status" value="1"/>
</dbReference>
<dbReference type="GO" id="GO:0016020">
    <property type="term" value="C:membrane"/>
    <property type="evidence" value="ECO:0007669"/>
    <property type="project" value="InterPro"/>
</dbReference>